<dbReference type="AlphaFoldDB" id="A0A4Z2IWB0"/>
<feature type="region of interest" description="Disordered" evidence="1">
    <location>
        <begin position="1"/>
        <end position="44"/>
    </location>
</feature>
<name>A0A4Z2IWB0_9TELE</name>
<feature type="region of interest" description="Disordered" evidence="1">
    <location>
        <begin position="111"/>
        <end position="146"/>
    </location>
</feature>
<dbReference type="EMBL" id="SRLO01000041">
    <property type="protein sequence ID" value="TNN82240.1"/>
    <property type="molecule type" value="Genomic_DNA"/>
</dbReference>
<feature type="compositionally biased region" description="Basic and acidic residues" evidence="1">
    <location>
        <begin position="1"/>
        <end position="19"/>
    </location>
</feature>
<keyword evidence="3" id="KW-1185">Reference proteome</keyword>
<sequence>MGRGKEAGGKERGERRGGEGSRVQETTGMCRMAGGWPGERTEKKWDCGRVNSDGTGRLKRKLTLACTTSVLLTELLVQIPELTNVEHPTAFEKLLSSHKYKMVLVQANENKEREAGKEESQCWVEGMEGKEGGRGGRGGYKNKARI</sequence>
<accession>A0A4Z2IWB0</accession>
<evidence type="ECO:0000313" key="2">
    <source>
        <dbReference type="EMBL" id="TNN82240.1"/>
    </source>
</evidence>
<reference evidence="2 3" key="1">
    <citation type="submission" date="2019-03" db="EMBL/GenBank/DDBJ databases">
        <title>First draft genome of Liparis tanakae, snailfish: a comprehensive survey of snailfish specific genes.</title>
        <authorList>
            <person name="Kim W."/>
            <person name="Song I."/>
            <person name="Jeong J.-H."/>
            <person name="Kim D."/>
            <person name="Kim S."/>
            <person name="Ryu S."/>
            <person name="Song J.Y."/>
            <person name="Lee S.K."/>
        </authorList>
    </citation>
    <scope>NUCLEOTIDE SEQUENCE [LARGE SCALE GENOMIC DNA]</scope>
    <source>
        <tissue evidence="2">Muscle</tissue>
    </source>
</reference>
<protein>
    <submittedName>
        <fullName evidence="2">Uncharacterized protein</fullName>
    </submittedName>
</protein>
<evidence type="ECO:0000256" key="1">
    <source>
        <dbReference type="SAM" id="MobiDB-lite"/>
    </source>
</evidence>
<evidence type="ECO:0000313" key="3">
    <source>
        <dbReference type="Proteomes" id="UP000314294"/>
    </source>
</evidence>
<comment type="caution">
    <text evidence="2">The sequence shown here is derived from an EMBL/GenBank/DDBJ whole genome shotgun (WGS) entry which is preliminary data.</text>
</comment>
<proteinExistence type="predicted"/>
<organism evidence="2 3">
    <name type="scientific">Liparis tanakae</name>
    <name type="common">Tanaka's snailfish</name>
    <dbReference type="NCBI Taxonomy" id="230148"/>
    <lineage>
        <taxon>Eukaryota</taxon>
        <taxon>Metazoa</taxon>
        <taxon>Chordata</taxon>
        <taxon>Craniata</taxon>
        <taxon>Vertebrata</taxon>
        <taxon>Euteleostomi</taxon>
        <taxon>Actinopterygii</taxon>
        <taxon>Neopterygii</taxon>
        <taxon>Teleostei</taxon>
        <taxon>Neoteleostei</taxon>
        <taxon>Acanthomorphata</taxon>
        <taxon>Eupercaria</taxon>
        <taxon>Perciformes</taxon>
        <taxon>Cottioidei</taxon>
        <taxon>Cottales</taxon>
        <taxon>Liparidae</taxon>
        <taxon>Liparis</taxon>
    </lineage>
</organism>
<dbReference type="Proteomes" id="UP000314294">
    <property type="component" value="Unassembled WGS sequence"/>
</dbReference>
<feature type="compositionally biased region" description="Basic and acidic residues" evidence="1">
    <location>
        <begin position="111"/>
        <end position="120"/>
    </location>
</feature>
<gene>
    <name evidence="2" type="ORF">EYF80_007608</name>
</gene>